<evidence type="ECO:0000259" key="6">
    <source>
        <dbReference type="Pfam" id="PF00520"/>
    </source>
</evidence>
<reference evidence="7 8" key="2">
    <citation type="submission" date="2011-11" db="EMBL/GenBank/DDBJ databases">
        <authorList>
            <consortium name="US DOE Joint Genome Institute"/>
            <person name="Lucas S."/>
            <person name="Han J."/>
            <person name="Lapidus A."/>
            <person name="Cheng J.-F."/>
            <person name="Goodwin L."/>
            <person name="Pitluck S."/>
            <person name="Peters L."/>
            <person name="Ovchinnikova G."/>
            <person name="Zhang X."/>
            <person name="Detter J.C."/>
            <person name="Han C."/>
            <person name="Tapia R."/>
            <person name="Land M."/>
            <person name="Hauser L."/>
            <person name="Kyrpides N."/>
            <person name="Ivanova N."/>
            <person name="Pagani I."/>
            <person name="Vogl K."/>
            <person name="Liu Z."/>
            <person name="Overmann J."/>
            <person name="Frigaard N.-U."/>
            <person name="Bryant D."/>
            <person name="Woyke T."/>
        </authorList>
    </citation>
    <scope>NUCLEOTIDE SEQUENCE [LARGE SCALE GENOMIC DNA]</scope>
    <source>
        <strain evidence="7 8">970</strain>
    </source>
</reference>
<feature type="transmembrane region" description="Helical" evidence="5">
    <location>
        <begin position="172"/>
        <end position="194"/>
    </location>
</feature>
<dbReference type="EMBL" id="JH603168">
    <property type="protein sequence ID" value="EIC23037.1"/>
    <property type="molecule type" value="Genomic_DNA"/>
</dbReference>
<evidence type="ECO:0000313" key="7">
    <source>
        <dbReference type="EMBL" id="EIC23037.1"/>
    </source>
</evidence>
<name>H8YX61_9GAMM</name>
<evidence type="ECO:0000256" key="3">
    <source>
        <dbReference type="ARBA" id="ARBA00022989"/>
    </source>
</evidence>
<dbReference type="GO" id="GO:0005248">
    <property type="term" value="F:voltage-gated sodium channel activity"/>
    <property type="evidence" value="ECO:0007669"/>
    <property type="project" value="TreeGrafter"/>
</dbReference>
<dbReference type="SUPFAM" id="SSF81324">
    <property type="entry name" value="Voltage-gated potassium channels"/>
    <property type="match status" value="2"/>
</dbReference>
<accession>H8YX61</accession>
<keyword evidence="2 5" id="KW-0812">Transmembrane</keyword>
<dbReference type="HOGENOM" id="CLU_314938_0_0_6"/>
<feature type="transmembrane region" description="Helical" evidence="5">
    <location>
        <begin position="263"/>
        <end position="285"/>
    </location>
</feature>
<feature type="transmembrane region" description="Helical" evidence="5">
    <location>
        <begin position="90"/>
        <end position="107"/>
    </location>
</feature>
<keyword evidence="3 5" id="KW-1133">Transmembrane helix</keyword>
<dbReference type="Proteomes" id="UP000002964">
    <property type="component" value="Unassembled WGS sequence"/>
</dbReference>
<comment type="subcellular location">
    <subcellularLocation>
        <location evidence="1">Membrane</location>
        <topology evidence="1">Multi-pass membrane protein</topology>
    </subcellularLocation>
</comment>
<dbReference type="InterPro" id="IPR005821">
    <property type="entry name" value="Ion_trans_dom"/>
</dbReference>
<feature type="transmembrane region" description="Helical" evidence="5">
    <location>
        <begin position="206"/>
        <end position="230"/>
    </location>
</feature>
<evidence type="ECO:0000256" key="1">
    <source>
        <dbReference type="ARBA" id="ARBA00004141"/>
    </source>
</evidence>
<dbReference type="Gene3D" id="1.10.287.70">
    <property type="match status" value="1"/>
</dbReference>
<sequence length="928" mass="107648">MLLKRSVKDYDLIFQRTATNVVTHDAYNISFLIIIYLYICLLGIPFHFPDFALLSETLHYSNILITALFAGDFFLRLVSSKERANFFKHWPNWLDATIIILSVIPATSSNYLIVLRALRFTLLVALIQKVRNHFFIVARSPLFNLVTNVIIVIFALAAGLEASLKLTPQMDYYFRAINYFIIVYFIAEISIRILSEKTFQKFLSDGWNFFDFIIVVLTVLPFEQAIGIATARIIRLFRVVRLFSGISSLRNILTALGDSIKPILSIILLLIIIFYVYAVIGVHLYGSFPGTEKLWHDVPTAFLTLFRVLTFEDWTDVMYATQQIHPLHWMFFVSFIVLTVFVFLNLFTSVILENMAKSKENFLKQEVRDELRDLDGGGNLFNLKEPILLINFDEKLRRIIEIFDLREKAKFKRDALVLTRKKTSDIDSDFENILRSTRKLSLQFKTADISEPFLRHRYFVYNANKILIFVDLEFSQDGGDSKMGDTYNLQIFSALFSDKTFVLKLIEAYLLEKRKICLLEVSNENSISIFREVMALSLSKMIESFDEVSDPVFQSPFTQRLFIKVRDDFRAKKLSQARKKALSREPFFSIVHTSQYVGPIISEAIKNPQIFWIYRELFFSQDHQITYFPLRTFSNDDALVGLDFFDVIDSICWGSVIGVSSKDHYDGHLRPEIFPKPGISIEQADVPLIDLIVISDRAKLESAISQPQFRKVRHEELVDFYMQSHRSFDKVLQIGRELIDCGSFLDCDITVADNLDALLVEEITQYDRIILSLPDKDSYLVTMKLLSLIHTNLDLSSAEKRRINDNILVVFKERQYATALERSPFRFRNTIIINNIMSQLMVHIADEPEVRKLYNDFLVNRCLRFAFFHPKNGEVITEEIFFRTKRYLAENYNALPVALVAPDDSIRFGYECRKESGTFKALVGIVRQ</sequence>
<evidence type="ECO:0000256" key="2">
    <source>
        <dbReference type="ARBA" id="ARBA00022692"/>
    </source>
</evidence>
<dbReference type="RefSeq" id="WP_009147122.1">
    <property type="nucleotide sequence ID" value="NZ_CP121471.1"/>
</dbReference>
<feature type="domain" description="Ion transport" evidence="6">
    <location>
        <begin position="142"/>
        <end position="360"/>
    </location>
</feature>
<evidence type="ECO:0000313" key="8">
    <source>
        <dbReference type="Proteomes" id="UP000002964"/>
    </source>
</evidence>
<protein>
    <submittedName>
        <fullName evidence="7">Ion transport protein</fullName>
    </submittedName>
</protein>
<reference evidence="8" key="1">
    <citation type="submission" date="2011-06" db="EMBL/GenBank/DDBJ databases">
        <authorList>
            <consortium name="US DOE Joint Genome Institute (JGI-PGF)"/>
            <person name="Lucas S."/>
            <person name="Han J."/>
            <person name="Lapidus A."/>
            <person name="Cheng J.-F."/>
            <person name="Goodwin L."/>
            <person name="Pitluck S."/>
            <person name="Peters L."/>
            <person name="Land M.L."/>
            <person name="Hauser L."/>
            <person name="Vogl K."/>
            <person name="Liu Z."/>
            <person name="Overmann J."/>
            <person name="Frigaard N.-U."/>
            <person name="Bryant D.A."/>
            <person name="Woyke T.J."/>
        </authorList>
    </citation>
    <scope>NUCLEOTIDE SEQUENCE [LARGE SCALE GENOMIC DNA]</scope>
    <source>
        <strain evidence="8">970</strain>
    </source>
</reference>
<organism evidence="7 8">
    <name type="scientific">Thiorhodovibrio frisius</name>
    <dbReference type="NCBI Taxonomy" id="631362"/>
    <lineage>
        <taxon>Bacteria</taxon>
        <taxon>Pseudomonadati</taxon>
        <taxon>Pseudomonadota</taxon>
        <taxon>Gammaproteobacteria</taxon>
        <taxon>Chromatiales</taxon>
        <taxon>Chromatiaceae</taxon>
        <taxon>Thiorhodovibrio</taxon>
    </lineage>
</organism>
<dbReference type="PANTHER" id="PTHR10037:SF62">
    <property type="entry name" value="SODIUM CHANNEL PROTEIN 60E"/>
    <property type="match status" value="1"/>
</dbReference>
<keyword evidence="8" id="KW-1185">Reference proteome</keyword>
<dbReference type="OrthoDB" id="5297065at2"/>
<dbReference type="Pfam" id="PF00520">
    <property type="entry name" value="Ion_trans"/>
    <property type="match status" value="1"/>
</dbReference>
<keyword evidence="4 5" id="KW-0472">Membrane</keyword>
<proteinExistence type="predicted"/>
<gene>
    <name evidence="7" type="ORF">Thi970DRAFT_00687</name>
</gene>
<feature type="transmembrane region" description="Helical" evidence="5">
    <location>
        <begin position="26"/>
        <end position="48"/>
    </location>
</feature>
<dbReference type="InterPro" id="IPR027359">
    <property type="entry name" value="Volt_channel_dom_sf"/>
</dbReference>
<dbReference type="Gene3D" id="1.20.120.350">
    <property type="entry name" value="Voltage-gated potassium channels. Chain C"/>
    <property type="match status" value="2"/>
</dbReference>
<dbReference type="eggNOG" id="ENOG502Z7ZD">
    <property type="taxonomic scope" value="Bacteria"/>
</dbReference>
<dbReference type="GO" id="GO:0001518">
    <property type="term" value="C:voltage-gated sodium channel complex"/>
    <property type="evidence" value="ECO:0007669"/>
    <property type="project" value="TreeGrafter"/>
</dbReference>
<dbReference type="InterPro" id="IPR043203">
    <property type="entry name" value="VGCC_Ca_Na"/>
</dbReference>
<evidence type="ECO:0000256" key="5">
    <source>
        <dbReference type="SAM" id="Phobius"/>
    </source>
</evidence>
<feature type="transmembrane region" description="Helical" evidence="5">
    <location>
        <begin position="329"/>
        <end position="352"/>
    </location>
</feature>
<dbReference type="PANTHER" id="PTHR10037">
    <property type="entry name" value="VOLTAGE-GATED CATION CHANNEL CALCIUM AND SODIUM"/>
    <property type="match status" value="1"/>
</dbReference>
<feature type="transmembrane region" description="Helical" evidence="5">
    <location>
        <begin position="142"/>
        <end position="160"/>
    </location>
</feature>
<evidence type="ECO:0000256" key="4">
    <source>
        <dbReference type="ARBA" id="ARBA00023136"/>
    </source>
</evidence>
<dbReference type="AlphaFoldDB" id="H8YX61"/>